<dbReference type="Pfam" id="PF00419">
    <property type="entry name" value="Fimbrial"/>
    <property type="match status" value="1"/>
</dbReference>
<comment type="similarity">
    <text evidence="2">Belongs to the fimbrial protein family.</text>
</comment>
<evidence type="ECO:0000256" key="4">
    <source>
        <dbReference type="ARBA" id="ARBA00023263"/>
    </source>
</evidence>
<dbReference type="PANTHER" id="PTHR33420:SF12">
    <property type="entry name" value="FIMBRIN-LIKE PROTEIN FIMI-RELATED"/>
    <property type="match status" value="1"/>
</dbReference>
<proteinExistence type="inferred from homology"/>
<accession>A0A2G0Q686</accession>
<feature type="domain" description="Fimbrial-type adhesion" evidence="6">
    <location>
        <begin position="33"/>
        <end position="185"/>
    </location>
</feature>
<feature type="chain" id="PRO_5013652579" evidence="5">
    <location>
        <begin position="24"/>
        <end position="185"/>
    </location>
</feature>
<dbReference type="STRING" id="351679.A9255_02220"/>
<dbReference type="Gene3D" id="2.60.40.1090">
    <property type="entry name" value="Fimbrial-type adhesion domain"/>
    <property type="match status" value="1"/>
</dbReference>
<evidence type="ECO:0000313" key="7">
    <source>
        <dbReference type="EMBL" id="AOM39516.1"/>
    </source>
</evidence>
<dbReference type="OrthoDB" id="6466381at2"/>
<keyword evidence="9" id="KW-1185">Reference proteome</keyword>
<dbReference type="InterPro" id="IPR008966">
    <property type="entry name" value="Adhesion_dom_sf"/>
</dbReference>
<evidence type="ECO:0000313" key="10">
    <source>
        <dbReference type="Proteomes" id="UP000225433"/>
    </source>
</evidence>
<feature type="signal peptide" evidence="5">
    <location>
        <begin position="1"/>
        <end position="23"/>
    </location>
</feature>
<evidence type="ECO:0000313" key="8">
    <source>
        <dbReference type="EMBL" id="PHM54713.1"/>
    </source>
</evidence>
<dbReference type="Proteomes" id="UP000225433">
    <property type="component" value="Unassembled WGS sequence"/>
</dbReference>
<reference evidence="7 9" key="1">
    <citation type="submission" date="2016-06" db="EMBL/GenBank/DDBJ databases">
        <title>Bacterial characters and pathogenicity of Xenorhabdus hominickii from an entomopathogenic nematode, Steinernema monticolum.</title>
        <authorList>
            <person name="Park Y."/>
            <person name="Kim Y."/>
        </authorList>
    </citation>
    <scope>NUCLEOTIDE SEQUENCE [LARGE SCALE GENOMIC DNA]</scope>
    <source>
        <strain evidence="7 9">ANU1</strain>
    </source>
</reference>
<sequence length="185" mass="19744">MKNTFVSSFIAAILISVSNISYAALPATTGTVKFKGDIVESTCSVNSSSLNIVDMGTYLKSDIQKNKGVVVSASKKDFDITLTKCPVTSVPVMMDIVFSGNIDSHHEELLALDSSGETSATGIGIGIYNRTSGTLINWSSSPHLTDIKIDKTEIKIPLQVAYISNGEPIQAGKADSTLNFTINYK</sequence>
<dbReference type="SUPFAM" id="SSF49401">
    <property type="entry name" value="Bacterial adhesins"/>
    <property type="match status" value="1"/>
</dbReference>
<evidence type="ECO:0000259" key="6">
    <source>
        <dbReference type="Pfam" id="PF00419"/>
    </source>
</evidence>
<dbReference type="InterPro" id="IPR000259">
    <property type="entry name" value="Adhesion_dom_fimbrial"/>
</dbReference>
<dbReference type="GO" id="GO:0043709">
    <property type="term" value="P:cell adhesion involved in single-species biofilm formation"/>
    <property type="evidence" value="ECO:0007669"/>
    <property type="project" value="TreeGrafter"/>
</dbReference>
<gene>
    <name evidence="7" type="ORF">A9255_02220</name>
    <name evidence="8" type="ORF">Xhom_02664</name>
</gene>
<evidence type="ECO:0000256" key="2">
    <source>
        <dbReference type="ARBA" id="ARBA00006671"/>
    </source>
</evidence>
<keyword evidence="4" id="KW-0281">Fimbrium</keyword>
<dbReference type="PANTHER" id="PTHR33420">
    <property type="entry name" value="FIMBRIAL SUBUNIT ELFA-RELATED"/>
    <property type="match status" value="1"/>
</dbReference>
<evidence type="ECO:0000256" key="3">
    <source>
        <dbReference type="ARBA" id="ARBA00022729"/>
    </source>
</evidence>
<keyword evidence="3 5" id="KW-0732">Signal</keyword>
<dbReference type="InterPro" id="IPR050263">
    <property type="entry name" value="Bact_Fimbrial_Adh_Pro"/>
</dbReference>
<dbReference type="KEGG" id="xho:A9255_02220"/>
<dbReference type="RefSeq" id="WP_069315277.1">
    <property type="nucleotide sequence ID" value="NZ_CAWNQJ010000068.1"/>
</dbReference>
<dbReference type="AlphaFoldDB" id="A0A2G0Q686"/>
<evidence type="ECO:0000256" key="1">
    <source>
        <dbReference type="ARBA" id="ARBA00004561"/>
    </source>
</evidence>
<dbReference type="InterPro" id="IPR036937">
    <property type="entry name" value="Adhesion_dom_fimbrial_sf"/>
</dbReference>
<protein>
    <submittedName>
        <fullName evidence="8">S-fimbrial protein subunit</fullName>
    </submittedName>
</protein>
<dbReference type="Proteomes" id="UP000094600">
    <property type="component" value="Chromosome"/>
</dbReference>
<dbReference type="EMBL" id="CP016176">
    <property type="protein sequence ID" value="AOM39516.1"/>
    <property type="molecule type" value="Genomic_DNA"/>
</dbReference>
<comment type="subcellular location">
    <subcellularLocation>
        <location evidence="1">Fimbrium</location>
    </subcellularLocation>
</comment>
<evidence type="ECO:0000256" key="5">
    <source>
        <dbReference type="SAM" id="SignalP"/>
    </source>
</evidence>
<evidence type="ECO:0000313" key="9">
    <source>
        <dbReference type="Proteomes" id="UP000094600"/>
    </source>
</evidence>
<reference evidence="8 10" key="2">
    <citation type="journal article" date="2017" name="Nat. Microbiol.">
        <title>Natural product diversity associated with the nematode symbionts Photorhabdus and Xenorhabdus.</title>
        <authorList>
            <person name="Tobias N.J."/>
            <person name="Wolff H."/>
            <person name="Djahanschiri B."/>
            <person name="Grundmann F."/>
            <person name="Kronenwerth M."/>
            <person name="Shi Y.M."/>
            <person name="Simonyi S."/>
            <person name="Grun P."/>
            <person name="Shapiro-Ilan D."/>
            <person name="Pidot S.J."/>
            <person name="Stinear T.P."/>
            <person name="Ebersberger I."/>
            <person name="Bode H.B."/>
        </authorList>
    </citation>
    <scope>NUCLEOTIDE SEQUENCE [LARGE SCALE GENOMIC DNA]</scope>
    <source>
        <strain evidence="8 10">DSM 17903</strain>
    </source>
</reference>
<name>A0A2G0Q686_XENHO</name>
<organism evidence="8 10">
    <name type="scientific">Xenorhabdus hominickii</name>
    <dbReference type="NCBI Taxonomy" id="351679"/>
    <lineage>
        <taxon>Bacteria</taxon>
        <taxon>Pseudomonadati</taxon>
        <taxon>Pseudomonadota</taxon>
        <taxon>Gammaproteobacteria</taxon>
        <taxon>Enterobacterales</taxon>
        <taxon>Morganellaceae</taxon>
        <taxon>Xenorhabdus</taxon>
    </lineage>
</organism>
<dbReference type="GO" id="GO:0009289">
    <property type="term" value="C:pilus"/>
    <property type="evidence" value="ECO:0007669"/>
    <property type="project" value="UniProtKB-SubCell"/>
</dbReference>
<dbReference type="EMBL" id="NJAI01000004">
    <property type="protein sequence ID" value="PHM54713.1"/>
    <property type="molecule type" value="Genomic_DNA"/>
</dbReference>